<feature type="domain" description="HTH tetR-type" evidence="4">
    <location>
        <begin position="29"/>
        <end position="89"/>
    </location>
</feature>
<keyword evidence="6" id="KW-1185">Reference proteome</keyword>
<dbReference type="Pfam" id="PF17939">
    <property type="entry name" value="TetR_C_30"/>
    <property type="match status" value="1"/>
</dbReference>
<evidence type="ECO:0000256" key="2">
    <source>
        <dbReference type="PROSITE-ProRule" id="PRU00335"/>
    </source>
</evidence>
<dbReference type="PROSITE" id="PS50977">
    <property type="entry name" value="HTH_TETR_2"/>
    <property type="match status" value="1"/>
</dbReference>
<dbReference type="Pfam" id="PF00440">
    <property type="entry name" value="TetR_N"/>
    <property type="match status" value="1"/>
</dbReference>
<dbReference type="InterPro" id="IPR036271">
    <property type="entry name" value="Tet_transcr_reg_TetR-rel_C_sf"/>
</dbReference>
<evidence type="ECO:0000259" key="4">
    <source>
        <dbReference type="PROSITE" id="PS50977"/>
    </source>
</evidence>
<dbReference type="InterPro" id="IPR041586">
    <property type="entry name" value="PsrA_TetR_C"/>
</dbReference>
<comment type="caution">
    <text evidence="5">The sequence shown here is derived from an EMBL/GenBank/DDBJ whole genome shotgun (WGS) entry which is preliminary data.</text>
</comment>
<name>A0ABM8TG92_9BURK</name>
<dbReference type="SUPFAM" id="SSF48498">
    <property type="entry name" value="Tetracyclin repressor-like, C-terminal domain"/>
    <property type="match status" value="1"/>
</dbReference>
<dbReference type="InterPro" id="IPR009057">
    <property type="entry name" value="Homeodomain-like_sf"/>
</dbReference>
<gene>
    <name evidence="5" type="ORF">LMG26411_02549</name>
</gene>
<dbReference type="EMBL" id="CAJPVI010000013">
    <property type="protein sequence ID" value="CAG2144317.1"/>
    <property type="molecule type" value="Genomic_DNA"/>
</dbReference>
<dbReference type="InterPro" id="IPR050109">
    <property type="entry name" value="HTH-type_TetR-like_transc_reg"/>
</dbReference>
<sequence length="238" mass="25929">MEGREARKSAAAAGSKARKPAQESPVPEASKRERVLDAAERLFAEGGFDGVSMRDIAAAADVGLPLIVYHFETKGNLYRALFERRKSVFEARVAALREPLADGEDPIEHIARAFVEPVMRIQETEGGLAYAKLVAREASDPKEVERGIVADYFDPFAVEFAKAIRKALPGNGTSYPHWAYLFAVGALVMSVFDSRIERISAGKVKAGDTRRKSEYLVSFIAAGIRAGAELKPSTRANT</sequence>
<dbReference type="SUPFAM" id="SSF46689">
    <property type="entry name" value="Homeodomain-like"/>
    <property type="match status" value="1"/>
</dbReference>
<proteinExistence type="predicted"/>
<dbReference type="PANTHER" id="PTHR30055:SF235">
    <property type="entry name" value="TRANSCRIPTIONAL REGULATORY PROTEIN"/>
    <property type="match status" value="1"/>
</dbReference>
<dbReference type="RefSeq" id="WP_211953625.1">
    <property type="nucleotide sequence ID" value="NZ_CAJPVI010000013.1"/>
</dbReference>
<protein>
    <recommendedName>
        <fullName evidence="4">HTH tetR-type domain-containing protein</fullName>
    </recommendedName>
</protein>
<evidence type="ECO:0000313" key="6">
    <source>
        <dbReference type="Proteomes" id="UP000672657"/>
    </source>
</evidence>
<dbReference type="Gene3D" id="1.10.357.10">
    <property type="entry name" value="Tetracycline Repressor, domain 2"/>
    <property type="match status" value="1"/>
</dbReference>
<dbReference type="InterPro" id="IPR001647">
    <property type="entry name" value="HTH_TetR"/>
</dbReference>
<accession>A0ABM8TG92</accession>
<dbReference type="Proteomes" id="UP000672657">
    <property type="component" value="Unassembled WGS sequence"/>
</dbReference>
<feature type="region of interest" description="Disordered" evidence="3">
    <location>
        <begin position="1"/>
        <end position="32"/>
    </location>
</feature>
<organism evidence="5 6">
    <name type="scientific">Cupriavidus numazuensis</name>
    <dbReference type="NCBI Taxonomy" id="221992"/>
    <lineage>
        <taxon>Bacteria</taxon>
        <taxon>Pseudomonadati</taxon>
        <taxon>Pseudomonadota</taxon>
        <taxon>Betaproteobacteria</taxon>
        <taxon>Burkholderiales</taxon>
        <taxon>Burkholderiaceae</taxon>
        <taxon>Cupriavidus</taxon>
    </lineage>
</organism>
<evidence type="ECO:0000256" key="3">
    <source>
        <dbReference type="SAM" id="MobiDB-lite"/>
    </source>
</evidence>
<dbReference type="PANTHER" id="PTHR30055">
    <property type="entry name" value="HTH-TYPE TRANSCRIPTIONAL REGULATOR RUTR"/>
    <property type="match status" value="1"/>
</dbReference>
<evidence type="ECO:0000256" key="1">
    <source>
        <dbReference type="ARBA" id="ARBA00023125"/>
    </source>
</evidence>
<evidence type="ECO:0000313" key="5">
    <source>
        <dbReference type="EMBL" id="CAG2144317.1"/>
    </source>
</evidence>
<keyword evidence="1 2" id="KW-0238">DNA-binding</keyword>
<feature type="DNA-binding region" description="H-T-H motif" evidence="2">
    <location>
        <begin position="52"/>
        <end position="71"/>
    </location>
</feature>
<reference evidence="5 6" key="1">
    <citation type="submission" date="2021-03" db="EMBL/GenBank/DDBJ databases">
        <authorList>
            <person name="Peeters C."/>
        </authorList>
    </citation>
    <scope>NUCLEOTIDE SEQUENCE [LARGE SCALE GENOMIC DNA]</scope>
    <source>
        <strain evidence="5 6">LMG 26411</strain>
    </source>
</reference>
<dbReference type="PRINTS" id="PR00455">
    <property type="entry name" value="HTHTETR"/>
</dbReference>